<organism evidence="3 4">
    <name type="scientific">Candidatus Scalindua arabica</name>
    <dbReference type="NCBI Taxonomy" id="1127984"/>
    <lineage>
        <taxon>Bacteria</taxon>
        <taxon>Pseudomonadati</taxon>
        <taxon>Planctomycetota</taxon>
        <taxon>Candidatus Brocadiia</taxon>
        <taxon>Candidatus Brocadiales</taxon>
        <taxon>Candidatus Scalinduaceae</taxon>
        <taxon>Candidatus Scalindua</taxon>
    </lineage>
</organism>
<dbReference type="PRINTS" id="PR01805">
    <property type="entry name" value="VACJLIPOPROT"/>
</dbReference>
<dbReference type="Pfam" id="PF04333">
    <property type="entry name" value="MlaA"/>
    <property type="match status" value="1"/>
</dbReference>
<comment type="caution">
    <text evidence="3">The sequence shown here is derived from an EMBL/GenBank/DDBJ whole genome shotgun (WGS) entry which is preliminary data.</text>
</comment>
<dbReference type="Proteomes" id="UP000722750">
    <property type="component" value="Unassembled WGS sequence"/>
</dbReference>
<dbReference type="GO" id="GO:0120010">
    <property type="term" value="P:intermembrane phospholipid transfer"/>
    <property type="evidence" value="ECO:0007669"/>
    <property type="project" value="TreeGrafter"/>
</dbReference>
<sequence length="269" mass="30004">MRKLVILIPFFVLTTYTFNISVYAEDVPDSKEQPAVAVSDDKSLANDATDEDEDEDVDIDIEMEATFVKDSIQPLNRAMFTFNDKVYYWFFRPLSKGYEAVVPEKARIGVRHFFTNVRTPGRFVNCLLQGKFKGAGTELLRLVINSTIGGAGFSDPAAKYFKLDLYDEDFGQTLGRYNVGAGTFIELPLFGPSNVRDGIGLLGDIVLDPITFLSFVSPFLSTGVSSYNTLNEVSIDKGDTYEGLVESAIDPYIVVQDAYTQNRAKKIRE</sequence>
<dbReference type="PANTHER" id="PTHR30035">
    <property type="entry name" value="LIPOPROTEIN VACJ-RELATED"/>
    <property type="match status" value="1"/>
</dbReference>
<comment type="similarity">
    <text evidence="1">Belongs to the MlaA family.</text>
</comment>
<proteinExistence type="inferred from homology"/>
<keyword evidence="2" id="KW-0732">Signal</keyword>
<dbReference type="AlphaFoldDB" id="A0A941W142"/>
<evidence type="ECO:0000256" key="1">
    <source>
        <dbReference type="ARBA" id="ARBA00010634"/>
    </source>
</evidence>
<evidence type="ECO:0000313" key="3">
    <source>
        <dbReference type="EMBL" id="MBS1257749.1"/>
    </source>
</evidence>
<name>A0A941W142_9BACT</name>
<evidence type="ECO:0000313" key="4">
    <source>
        <dbReference type="Proteomes" id="UP000722750"/>
    </source>
</evidence>
<evidence type="ECO:0000256" key="2">
    <source>
        <dbReference type="ARBA" id="ARBA00022729"/>
    </source>
</evidence>
<dbReference type="InterPro" id="IPR007428">
    <property type="entry name" value="MlaA"/>
</dbReference>
<dbReference type="EMBL" id="JAANXD010000035">
    <property type="protein sequence ID" value="MBS1257749.1"/>
    <property type="molecule type" value="Genomic_DNA"/>
</dbReference>
<gene>
    <name evidence="3" type="ORF">MAG551_00796</name>
</gene>
<accession>A0A941W142</accession>
<protein>
    <recommendedName>
        <fullName evidence="5">VacJ family lipoprotein</fullName>
    </recommendedName>
</protein>
<dbReference type="PANTHER" id="PTHR30035:SF3">
    <property type="entry name" value="INTERMEMBRANE PHOSPHOLIPID TRANSPORT SYSTEM LIPOPROTEIN MLAA"/>
    <property type="match status" value="1"/>
</dbReference>
<reference evidence="3" key="1">
    <citation type="journal article" date="2021" name="ISME J.">
        <title>Fine-scale metabolic discontinuity in a stratified prokaryote microbiome of a Red Sea deep halocline.</title>
        <authorList>
            <person name="Michoud G."/>
            <person name="Ngugi D.K."/>
            <person name="Barozzi A."/>
            <person name="Merlino G."/>
            <person name="Calleja M.L."/>
            <person name="Delgado-Huertas A."/>
            <person name="Moran X.A.G."/>
            <person name="Daffonchio D."/>
        </authorList>
    </citation>
    <scope>NUCLEOTIDE SEQUENCE</scope>
    <source>
        <strain evidence="3">SuakinDeep_MAG55_1</strain>
    </source>
</reference>
<dbReference type="GO" id="GO:0016020">
    <property type="term" value="C:membrane"/>
    <property type="evidence" value="ECO:0007669"/>
    <property type="project" value="InterPro"/>
</dbReference>
<evidence type="ECO:0008006" key="5">
    <source>
        <dbReference type="Google" id="ProtNLM"/>
    </source>
</evidence>